<evidence type="ECO:0000313" key="6">
    <source>
        <dbReference type="Proteomes" id="UP001148614"/>
    </source>
</evidence>
<name>A0A9W8NPB0_9PEZI</name>
<keyword evidence="2 3" id="KW-0040">ANK repeat</keyword>
<gene>
    <name evidence="5" type="ORF">NPX13_g436</name>
</gene>
<evidence type="ECO:0000256" key="4">
    <source>
        <dbReference type="SAM" id="Coils"/>
    </source>
</evidence>
<dbReference type="Proteomes" id="UP001148614">
    <property type="component" value="Unassembled WGS sequence"/>
</dbReference>
<organism evidence="5 6">
    <name type="scientific">Xylaria arbuscula</name>
    <dbReference type="NCBI Taxonomy" id="114810"/>
    <lineage>
        <taxon>Eukaryota</taxon>
        <taxon>Fungi</taxon>
        <taxon>Dikarya</taxon>
        <taxon>Ascomycota</taxon>
        <taxon>Pezizomycotina</taxon>
        <taxon>Sordariomycetes</taxon>
        <taxon>Xylariomycetidae</taxon>
        <taxon>Xylariales</taxon>
        <taxon>Xylariaceae</taxon>
        <taxon>Xylaria</taxon>
    </lineage>
</organism>
<protein>
    <recommendedName>
        <fullName evidence="7">Fungal N-terminal domain-containing protein</fullName>
    </recommendedName>
</protein>
<feature type="repeat" description="ANK" evidence="3">
    <location>
        <begin position="617"/>
        <end position="639"/>
    </location>
</feature>
<evidence type="ECO:0000256" key="1">
    <source>
        <dbReference type="ARBA" id="ARBA00022737"/>
    </source>
</evidence>
<evidence type="ECO:0000256" key="2">
    <source>
        <dbReference type="ARBA" id="ARBA00023043"/>
    </source>
</evidence>
<sequence>MTGADVFQVVASAVSIVDCSIRLTRFIKNLSDDARDIQEWLSEMKDSMDTLQNVLEFVKKVATGPNLKYLDNGPVEWICTIVRGAQDRAAKIYEKLPPIPDDGIFSKMESVLRKLMNDRVIKDHEAAIQRRTLTLQTLMMTLSLERTSQLTTVYGEGVPAPPYHDDDHEFETVRLKVNARATNSVSPTRETSLYDVSEAASIFTEATAPLPIIYRARLQELQEYQNRVTELESKRRLLEAATQQGTIVKLRRRLEKHMPLSAQDEALLVEKQADLLLRCHTVGRHLEAVKLLEDLIEDKEYMLNNETNGRIKLKMGELYIDQGRLGVTEKLKLAKNVLSDAETLLETLSPFPHALYLRSLKCLVRTLDMLRKPNDVRSLKSYVNKRLKDSNVTLDYQVNWEYEDEPECKALEWCRMQTSPSFTVESPTFKFDSIIQGTTALHLVVRQGRSEVLREMLVEVENIDVRDSDECTPLLIAAQERCSDTFKLLLDHGASLEEVDKLGQTVLHKCQSHSRDGRDIAIASIVQERAPVLINATESTGKTALWLACEESNEKMVEFLLDHDADPNIPSIKKKTPLQVAVDMRSSPSTRERHSNRLHIIEMLLRRASDPNQIDNLGNTPLYTAASSGDLKVVEVLLDPEYKTKVDLFGRHSQTPLAAAAAAQTP</sequence>
<dbReference type="Gene3D" id="1.25.40.20">
    <property type="entry name" value="Ankyrin repeat-containing domain"/>
    <property type="match status" value="1"/>
</dbReference>
<dbReference type="AlphaFoldDB" id="A0A9W8NPB0"/>
<reference evidence="5" key="1">
    <citation type="submission" date="2022-07" db="EMBL/GenBank/DDBJ databases">
        <title>Genome Sequence of Xylaria arbuscula.</title>
        <authorList>
            <person name="Buettner E."/>
        </authorList>
    </citation>
    <scope>NUCLEOTIDE SEQUENCE</scope>
    <source>
        <strain evidence="5">VT107</strain>
    </source>
</reference>
<dbReference type="Pfam" id="PF12796">
    <property type="entry name" value="Ank_2"/>
    <property type="match status" value="3"/>
</dbReference>
<dbReference type="EMBL" id="JANPWZ010000028">
    <property type="protein sequence ID" value="KAJ3580127.1"/>
    <property type="molecule type" value="Genomic_DNA"/>
</dbReference>
<feature type="repeat" description="ANK" evidence="3">
    <location>
        <begin position="436"/>
        <end position="468"/>
    </location>
</feature>
<dbReference type="InterPro" id="IPR002110">
    <property type="entry name" value="Ankyrin_rpt"/>
</dbReference>
<dbReference type="PROSITE" id="PS50297">
    <property type="entry name" value="ANK_REP_REGION"/>
    <property type="match status" value="3"/>
</dbReference>
<feature type="coiled-coil region" evidence="4">
    <location>
        <begin position="214"/>
        <end position="241"/>
    </location>
</feature>
<feature type="repeat" description="ANK" evidence="3">
    <location>
        <begin position="540"/>
        <end position="572"/>
    </location>
</feature>
<evidence type="ECO:0000256" key="3">
    <source>
        <dbReference type="PROSITE-ProRule" id="PRU00023"/>
    </source>
</evidence>
<keyword evidence="1" id="KW-0677">Repeat</keyword>
<evidence type="ECO:0008006" key="7">
    <source>
        <dbReference type="Google" id="ProtNLM"/>
    </source>
</evidence>
<dbReference type="GO" id="GO:0004842">
    <property type="term" value="F:ubiquitin-protein transferase activity"/>
    <property type="evidence" value="ECO:0007669"/>
    <property type="project" value="TreeGrafter"/>
</dbReference>
<keyword evidence="4" id="KW-0175">Coiled coil</keyword>
<dbReference type="GO" id="GO:0085020">
    <property type="term" value="P:protein K6-linked ubiquitination"/>
    <property type="evidence" value="ECO:0007669"/>
    <property type="project" value="TreeGrafter"/>
</dbReference>
<keyword evidence="6" id="KW-1185">Reference proteome</keyword>
<evidence type="ECO:0000313" key="5">
    <source>
        <dbReference type="EMBL" id="KAJ3580127.1"/>
    </source>
</evidence>
<proteinExistence type="predicted"/>
<feature type="repeat" description="ANK" evidence="3">
    <location>
        <begin position="469"/>
        <end position="501"/>
    </location>
</feature>
<dbReference type="PROSITE" id="PS50088">
    <property type="entry name" value="ANK_REPEAT"/>
    <property type="match status" value="4"/>
</dbReference>
<dbReference type="SUPFAM" id="SSF48403">
    <property type="entry name" value="Ankyrin repeat"/>
    <property type="match status" value="1"/>
</dbReference>
<dbReference type="InterPro" id="IPR036770">
    <property type="entry name" value="Ankyrin_rpt-contain_sf"/>
</dbReference>
<dbReference type="SMART" id="SM00248">
    <property type="entry name" value="ANK"/>
    <property type="match status" value="5"/>
</dbReference>
<dbReference type="PANTHER" id="PTHR24171">
    <property type="entry name" value="ANKYRIN REPEAT DOMAIN-CONTAINING PROTEIN 39-RELATED"/>
    <property type="match status" value="1"/>
</dbReference>
<dbReference type="PANTHER" id="PTHR24171:SF8">
    <property type="entry name" value="BRCA1-ASSOCIATED RING DOMAIN PROTEIN 1"/>
    <property type="match status" value="1"/>
</dbReference>
<comment type="caution">
    <text evidence="5">The sequence shown here is derived from an EMBL/GenBank/DDBJ whole genome shotgun (WGS) entry which is preliminary data.</text>
</comment>
<accession>A0A9W8NPB0</accession>